<evidence type="ECO:0000313" key="2">
    <source>
        <dbReference type="Proteomes" id="UP001549076"/>
    </source>
</evidence>
<dbReference type="Proteomes" id="UP001549076">
    <property type="component" value="Unassembled WGS sequence"/>
</dbReference>
<dbReference type="EMBL" id="JBEPML010000001">
    <property type="protein sequence ID" value="MET3789897.1"/>
    <property type="molecule type" value="Genomic_DNA"/>
</dbReference>
<gene>
    <name evidence="1" type="ORF">ABID37_000081</name>
</gene>
<organism evidence="1 2">
    <name type="scientific">Aquamicrobium terrae</name>
    <dbReference type="NCBI Taxonomy" id="1324945"/>
    <lineage>
        <taxon>Bacteria</taxon>
        <taxon>Pseudomonadati</taxon>
        <taxon>Pseudomonadota</taxon>
        <taxon>Alphaproteobacteria</taxon>
        <taxon>Hyphomicrobiales</taxon>
        <taxon>Phyllobacteriaceae</taxon>
        <taxon>Aquamicrobium</taxon>
    </lineage>
</organism>
<proteinExistence type="predicted"/>
<reference evidence="1 2" key="1">
    <citation type="submission" date="2024-06" db="EMBL/GenBank/DDBJ databases">
        <title>Genomic Encyclopedia of Type Strains, Phase IV (KMG-IV): sequencing the most valuable type-strain genomes for metagenomic binning, comparative biology and taxonomic classification.</title>
        <authorList>
            <person name="Goeker M."/>
        </authorList>
    </citation>
    <scope>NUCLEOTIDE SEQUENCE [LARGE SCALE GENOMIC DNA]</scope>
    <source>
        <strain evidence="1 2">DSM 27865</strain>
    </source>
</reference>
<dbReference type="RefSeq" id="WP_354191969.1">
    <property type="nucleotide sequence ID" value="NZ_JBEPML010000001.1"/>
</dbReference>
<sequence length="85" mass="9260">MKIFCKKTGRSAELIQGPLDPVPVFKCFKKGRPSNSDAYAHKFERIEDAAKFLIDNPGSGIRVAAMGRGKGNAILNQTIIIELGI</sequence>
<keyword evidence="2" id="KW-1185">Reference proteome</keyword>
<accession>A0ABV2MVK3</accession>
<comment type="caution">
    <text evidence="1">The sequence shown here is derived from an EMBL/GenBank/DDBJ whole genome shotgun (WGS) entry which is preliminary data.</text>
</comment>
<evidence type="ECO:0000313" key="1">
    <source>
        <dbReference type="EMBL" id="MET3789897.1"/>
    </source>
</evidence>
<protein>
    <submittedName>
        <fullName evidence="1">Uncharacterized protein</fullName>
    </submittedName>
</protein>
<name>A0ABV2MVK3_9HYPH</name>